<dbReference type="VEuPathDB" id="FungiDB:A1Q1_06094"/>
<dbReference type="Proteomes" id="UP000002748">
    <property type="component" value="Unassembled WGS sequence"/>
</dbReference>
<keyword evidence="3" id="KW-0732">Signal</keyword>
<dbReference type="KEGG" id="tasa:A1Q1_06094"/>
<dbReference type="GeneID" id="25989606"/>
<evidence type="ECO:0000256" key="2">
    <source>
        <dbReference type="SAM" id="Phobius"/>
    </source>
</evidence>
<organism evidence="4 5">
    <name type="scientific">Trichosporon asahii var. asahii (strain ATCC 90039 / CBS 2479 / JCM 2466 / KCTC 7840 / NBRC 103889/ NCYC 2677 / UAMH 7654)</name>
    <name type="common">Yeast</name>
    <dbReference type="NCBI Taxonomy" id="1186058"/>
    <lineage>
        <taxon>Eukaryota</taxon>
        <taxon>Fungi</taxon>
        <taxon>Dikarya</taxon>
        <taxon>Basidiomycota</taxon>
        <taxon>Agaricomycotina</taxon>
        <taxon>Tremellomycetes</taxon>
        <taxon>Trichosporonales</taxon>
        <taxon>Trichosporonaceae</taxon>
        <taxon>Trichosporon</taxon>
    </lineage>
</organism>
<keyword evidence="2" id="KW-1133">Transmembrane helix</keyword>
<feature type="signal peptide" evidence="3">
    <location>
        <begin position="1"/>
        <end position="19"/>
    </location>
</feature>
<dbReference type="AlphaFoldDB" id="J5Q500"/>
<comment type="caution">
    <text evidence="4">The sequence shown here is derived from an EMBL/GenBank/DDBJ whole genome shotgun (WGS) entry which is preliminary data.</text>
</comment>
<feature type="chain" id="PRO_5003784344" description="Transmembrane protein" evidence="3">
    <location>
        <begin position="20"/>
        <end position="331"/>
    </location>
</feature>
<reference evidence="4 5" key="1">
    <citation type="journal article" date="2012" name="Eukaryot. Cell">
        <title>Draft genome sequence of CBS 2479, the standard type strain of Trichosporon asahii.</title>
        <authorList>
            <person name="Yang R.Y."/>
            <person name="Li H.T."/>
            <person name="Zhu H."/>
            <person name="Zhou G.P."/>
            <person name="Wang M."/>
            <person name="Wang L."/>
        </authorList>
    </citation>
    <scope>NUCLEOTIDE SEQUENCE [LARGE SCALE GENOMIC DNA]</scope>
    <source>
        <strain evidence="5">ATCC 90039 / CBS 2479 / JCM 2466 / KCTC 7840 / NCYC 2677 / UAMH 7654</strain>
    </source>
</reference>
<dbReference type="HOGENOM" id="CLU_839884_0_0_1"/>
<evidence type="ECO:0008006" key="6">
    <source>
        <dbReference type="Google" id="ProtNLM"/>
    </source>
</evidence>
<feature type="transmembrane region" description="Helical" evidence="2">
    <location>
        <begin position="295"/>
        <end position="325"/>
    </location>
</feature>
<keyword evidence="2" id="KW-0812">Transmembrane</keyword>
<evidence type="ECO:0000313" key="4">
    <source>
        <dbReference type="EMBL" id="EJT45478.1"/>
    </source>
</evidence>
<sequence>MRLRVIVAVASVLAASVRGQGDLTVASTSHAPHVLAATQAPLGVEGSDAGGEAPTPTTPEAGQPQQTEQKVFTLTTLTTTPPADIKSTPVPGFSFPPGTTYETVTVKHTATSGMEPIPTGLQAGTKVTFPGANLWWTLNAEAVAQWAPALPVSVNVELFNMDRSLLNYTYRLASRVTPGASSRTFIAGFPFGMPRLAVPGSCGRARRAWQGAQAPGKNVSRVQLVCAVCPESYHPCSAALRRLCDENCGINLAQRACNSVPPVVPYLHFASASVPHFTVPNSVTKVLGRNIFSTMVFLAFLLMVVALSGPVAIILLITPIILAIFPTRRLY</sequence>
<dbReference type="OrthoDB" id="5420143at2759"/>
<proteinExistence type="predicted"/>
<gene>
    <name evidence="4" type="ORF">A1Q1_06094</name>
</gene>
<accession>J5Q500</accession>
<evidence type="ECO:0000256" key="3">
    <source>
        <dbReference type="SAM" id="SignalP"/>
    </source>
</evidence>
<feature type="region of interest" description="Disordered" evidence="1">
    <location>
        <begin position="43"/>
        <end position="67"/>
    </location>
</feature>
<dbReference type="RefSeq" id="XP_014176778.1">
    <property type="nucleotide sequence ID" value="XM_014321303.1"/>
</dbReference>
<name>J5Q500_TRIAS</name>
<protein>
    <recommendedName>
        <fullName evidence="6">Transmembrane protein</fullName>
    </recommendedName>
</protein>
<feature type="compositionally biased region" description="Polar residues" evidence="1">
    <location>
        <begin position="58"/>
        <end position="67"/>
    </location>
</feature>
<keyword evidence="2" id="KW-0472">Membrane</keyword>
<dbReference type="EMBL" id="ALBS01000326">
    <property type="protein sequence ID" value="EJT45478.1"/>
    <property type="molecule type" value="Genomic_DNA"/>
</dbReference>
<evidence type="ECO:0000256" key="1">
    <source>
        <dbReference type="SAM" id="MobiDB-lite"/>
    </source>
</evidence>
<evidence type="ECO:0000313" key="5">
    <source>
        <dbReference type="Proteomes" id="UP000002748"/>
    </source>
</evidence>